<gene>
    <name evidence="9" type="ORF">GCM10010529_08670</name>
</gene>
<feature type="domain" description="B box-type" evidence="8">
    <location>
        <begin position="12"/>
        <end position="40"/>
    </location>
</feature>
<comment type="subcellular location">
    <subcellularLocation>
        <location evidence="1">Membrane</location>
        <topology evidence="1">Multi-pass membrane protein</topology>
    </subcellularLocation>
</comment>
<feature type="transmembrane region" description="Helical" evidence="7">
    <location>
        <begin position="235"/>
        <end position="253"/>
    </location>
</feature>
<dbReference type="InterPro" id="IPR050925">
    <property type="entry name" value="Rhomboid_protease_S54"/>
</dbReference>
<name>A0ABP6LWS0_9MICC</name>
<dbReference type="Proteomes" id="UP001500236">
    <property type="component" value="Unassembled WGS sequence"/>
</dbReference>
<dbReference type="PANTHER" id="PTHR43731:SF14">
    <property type="entry name" value="PRESENILIN-ASSOCIATED RHOMBOID-LIKE PROTEIN, MITOCHONDRIAL"/>
    <property type="match status" value="1"/>
</dbReference>
<dbReference type="PANTHER" id="PTHR43731">
    <property type="entry name" value="RHOMBOID PROTEASE"/>
    <property type="match status" value="1"/>
</dbReference>
<sequence length="288" mass="30426">MSAEHPHTGAARPAPVCPRHPGQPTRLHCQRCDRPACPQCLHQAPVGFHCTDCVAQARAARPSPRTRFGAVARPDRAPLVTYGVIGVCVVMYLLQWLTGSMLTQALWYAPLHTSSWAFEPWRMLTSALLHSPSSAMHILFNMVALWMFGRVIEPAVGAWRYGLLLLLSALGGSVAVLFLTPATTPTVGASGAVFGLFGAMFILLRSSGAQTGGLLVLIGINAVISFVVPNISWQGHLGGLLTGVICALVIARVPRGPRRSLWQGLGLAGVAGVLVALTAVGIPLVTPA</sequence>
<organism evidence="9 10">
    <name type="scientific">Nesterenkonia aethiopica</name>
    <dbReference type="NCBI Taxonomy" id="269144"/>
    <lineage>
        <taxon>Bacteria</taxon>
        <taxon>Bacillati</taxon>
        <taxon>Actinomycetota</taxon>
        <taxon>Actinomycetes</taxon>
        <taxon>Micrococcales</taxon>
        <taxon>Micrococcaceae</taxon>
        <taxon>Nesterenkonia</taxon>
    </lineage>
</organism>
<comment type="similarity">
    <text evidence="2">Belongs to the peptidase S54 family.</text>
</comment>
<accession>A0ABP6LWS0</accession>
<evidence type="ECO:0000256" key="6">
    <source>
        <dbReference type="ARBA" id="ARBA00023136"/>
    </source>
</evidence>
<dbReference type="InterPro" id="IPR035952">
    <property type="entry name" value="Rhomboid-like_sf"/>
</dbReference>
<dbReference type="InterPro" id="IPR000315">
    <property type="entry name" value="Znf_B-box"/>
</dbReference>
<dbReference type="SUPFAM" id="SSF57845">
    <property type="entry name" value="B-box zinc-binding domain"/>
    <property type="match status" value="1"/>
</dbReference>
<dbReference type="GO" id="GO:0006508">
    <property type="term" value="P:proteolysis"/>
    <property type="evidence" value="ECO:0007669"/>
    <property type="project" value="UniProtKB-KW"/>
</dbReference>
<proteinExistence type="inferred from homology"/>
<dbReference type="RefSeq" id="WP_344683909.1">
    <property type="nucleotide sequence ID" value="NZ_BAAAVT010000005.1"/>
</dbReference>
<evidence type="ECO:0000256" key="4">
    <source>
        <dbReference type="ARBA" id="ARBA00022801"/>
    </source>
</evidence>
<evidence type="ECO:0000256" key="3">
    <source>
        <dbReference type="ARBA" id="ARBA00022692"/>
    </source>
</evidence>
<dbReference type="EMBL" id="BAAAVT010000005">
    <property type="protein sequence ID" value="GAA3057133.1"/>
    <property type="molecule type" value="Genomic_DNA"/>
</dbReference>
<dbReference type="CDD" id="cd19756">
    <property type="entry name" value="Bbox2"/>
    <property type="match status" value="1"/>
</dbReference>
<evidence type="ECO:0000313" key="9">
    <source>
        <dbReference type="EMBL" id="GAA3057133.1"/>
    </source>
</evidence>
<keyword evidence="6 7" id="KW-0472">Membrane</keyword>
<dbReference type="Gene3D" id="1.20.1540.10">
    <property type="entry name" value="Rhomboid-like"/>
    <property type="match status" value="1"/>
</dbReference>
<evidence type="ECO:0000256" key="7">
    <source>
        <dbReference type="SAM" id="Phobius"/>
    </source>
</evidence>
<feature type="transmembrane region" description="Helical" evidence="7">
    <location>
        <begin position="186"/>
        <end position="204"/>
    </location>
</feature>
<dbReference type="SUPFAM" id="SSF144091">
    <property type="entry name" value="Rhomboid-like"/>
    <property type="match status" value="1"/>
</dbReference>
<feature type="transmembrane region" description="Helical" evidence="7">
    <location>
        <begin position="127"/>
        <end position="149"/>
    </location>
</feature>
<dbReference type="Pfam" id="PF00643">
    <property type="entry name" value="zf-B_box"/>
    <property type="match status" value="1"/>
</dbReference>
<feature type="transmembrane region" description="Helical" evidence="7">
    <location>
        <begin position="211"/>
        <end position="229"/>
    </location>
</feature>
<keyword evidence="5 7" id="KW-1133">Transmembrane helix</keyword>
<dbReference type="InterPro" id="IPR022764">
    <property type="entry name" value="Peptidase_S54_rhomboid_dom"/>
</dbReference>
<feature type="transmembrane region" description="Helical" evidence="7">
    <location>
        <begin position="265"/>
        <end position="285"/>
    </location>
</feature>
<keyword evidence="4" id="KW-0378">Hydrolase</keyword>
<dbReference type="GO" id="GO:0008233">
    <property type="term" value="F:peptidase activity"/>
    <property type="evidence" value="ECO:0007669"/>
    <property type="project" value="UniProtKB-KW"/>
</dbReference>
<evidence type="ECO:0000256" key="1">
    <source>
        <dbReference type="ARBA" id="ARBA00004141"/>
    </source>
</evidence>
<protein>
    <submittedName>
        <fullName evidence="9">Rhomboid family intramembrane serine protease</fullName>
    </submittedName>
</protein>
<evidence type="ECO:0000313" key="10">
    <source>
        <dbReference type="Proteomes" id="UP001500236"/>
    </source>
</evidence>
<evidence type="ECO:0000256" key="5">
    <source>
        <dbReference type="ARBA" id="ARBA00022989"/>
    </source>
</evidence>
<comment type="caution">
    <text evidence="9">The sequence shown here is derived from an EMBL/GenBank/DDBJ whole genome shotgun (WGS) entry which is preliminary data.</text>
</comment>
<evidence type="ECO:0000259" key="8">
    <source>
        <dbReference type="PROSITE" id="PS50119"/>
    </source>
</evidence>
<reference evidence="10" key="1">
    <citation type="journal article" date="2019" name="Int. J. Syst. Evol. Microbiol.">
        <title>The Global Catalogue of Microorganisms (GCM) 10K type strain sequencing project: providing services to taxonomists for standard genome sequencing and annotation.</title>
        <authorList>
            <consortium name="The Broad Institute Genomics Platform"/>
            <consortium name="The Broad Institute Genome Sequencing Center for Infectious Disease"/>
            <person name="Wu L."/>
            <person name="Ma J."/>
        </authorList>
    </citation>
    <scope>NUCLEOTIDE SEQUENCE [LARGE SCALE GENOMIC DNA]</scope>
    <source>
        <strain evidence="10">JCM 14309</strain>
    </source>
</reference>
<keyword evidence="10" id="KW-1185">Reference proteome</keyword>
<feature type="transmembrane region" description="Helical" evidence="7">
    <location>
        <begin position="161"/>
        <end position="180"/>
    </location>
</feature>
<dbReference type="PROSITE" id="PS50119">
    <property type="entry name" value="ZF_BBOX"/>
    <property type="match status" value="1"/>
</dbReference>
<dbReference type="Pfam" id="PF01694">
    <property type="entry name" value="Rhomboid"/>
    <property type="match status" value="1"/>
</dbReference>
<feature type="transmembrane region" description="Helical" evidence="7">
    <location>
        <begin position="79"/>
        <end position="107"/>
    </location>
</feature>
<evidence type="ECO:0000256" key="2">
    <source>
        <dbReference type="ARBA" id="ARBA00009045"/>
    </source>
</evidence>
<keyword evidence="3 7" id="KW-0812">Transmembrane</keyword>
<keyword evidence="9" id="KW-0645">Protease</keyword>